<feature type="compositionally biased region" description="Basic and acidic residues" evidence="1">
    <location>
        <begin position="815"/>
        <end position="845"/>
    </location>
</feature>
<feature type="domain" description="Nitrogen regulatory protein areA GATA-like" evidence="2">
    <location>
        <begin position="47"/>
        <end position="74"/>
    </location>
</feature>
<dbReference type="GO" id="GO:0005773">
    <property type="term" value="C:vacuole"/>
    <property type="evidence" value="ECO:0007669"/>
    <property type="project" value="GOC"/>
</dbReference>
<keyword evidence="4" id="KW-1185">Reference proteome</keyword>
<dbReference type="EMBL" id="ML210148">
    <property type="protein sequence ID" value="TFK29617.1"/>
    <property type="molecule type" value="Genomic_DNA"/>
</dbReference>
<dbReference type="AlphaFoldDB" id="A0A5C3L9V2"/>
<dbReference type="Proteomes" id="UP000307440">
    <property type="component" value="Unassembled WGS sequence"/>
</dbReference>
<feature type="compositionally biased region" description="Polar residues" evidence="1">
    <location>
        <begin position="1007"/>
        <end position="1016"/>
    </location>
</feature>
<feature type="compositionally biased region" description="Low complexity" evidence="1">
    <location>
        <begin position="952"/>
        <end position="961"/>
    </location>
</feature>
<reference evidence="3 4" key="1">
    <citation type="journal article" date="2019" name="Nat. Ecol. Evol.">
        <title>Megaphylogeny resolves global patterns of mushroom evolution.</title>
        <authorList>
            <person name="Varga T."/>
            <person name="Krizsan K."/>
            <person name="Foldi C."/>
            <person name="Dima B."/>
            <person name="Sanchez-Garcia M."/>
            <person name="Sanchez-Ramirez S."/>
            <person name="Szollosi G.J."/>
            <person name="Szarkandi J.G."/>
            <person name="Papp V."/>
            <person name="Albert L."/>
            <person name="Andreopoulos W."/>
            <person name="Angelini C."/>
            <person name="Antonin V."/>
            <person name="Barry K.W."/>
            <person name="Bougher N.L."/>
            <person name="Buchanan P."/>
            <person name="Buyck B."/>
            <person name="Bense V."/>
            <person name="Catcheside P."/>
            <person name="Chovatia M."/>
            <person name="Cooper J."/>
            <person name="Damon W."/>
            <person name="Desjardin D."/>
            <person name="Finy P."/>
            <person name="Geml J."/>
            <person name="Haridas S."/>
            <person name="Hughes K."/>
            <person name="Justo A."/>
            <person name="Karasinski D."/>
            <person name="Kautmanova I."/>
            <person name="Kiss B."/>
            <person name="Kocsube S."/>
            <person name="Kotiranta H."/>
            <person name="LaButti K.M."/>
            <person name="Lechner B.E."/>
            <person name="Liimatainen K."/>
            <person name="Lipzen A."/>
            <person name="Lukacs Z."/>
            <person name="Mihaltcheva S."/>
            <person name="Morgado L.N."/>
            <person name="Niskanen T."/>
            <person name="Noordeloos M.E."/>
            <person name="Ohm R.A."/>
            <person name="Ortiz-Santana B."/>
            <person name="Ovrebo C."/>
            <person name="Racz N."/>
            <person name="Riley R."/>
            <person name="Savchenko A."/>
            <person name="Shiryaev A."/>
            <person name="Soop K."/>
            <person name="Spirin V."/>
            <person name="Szebenyi C."/>
            <person name="Tomsovsky M."/>
            <person name="Tulloss R.E."/>
            <person name="Uehling J."/>
            <person name="Grigoriev I.V."/>
            <person name="Vagvolgyi C."/>
            <person name="Papp T."/>
            <person name="Martin F.M."/>
            <person name="Miettinen O."/>
            <person name="Hibbett D.S."/>
            <person name="Nagy L.G."/>
        </authorList>
    </citation>
    <scope>NUCLEOTIDE SEQUENCE [LARGE SCALE GENOMIC DNA]</scope>
    <source>
        <strain evidence="3 4">CBS 121175</strain>
    </source>
</reference>
<evidence type="ECO:0000313" key="4">
    <source>
        <dbReference type="Proteomes" id="UP000307440"/>
    </source>
</evidence>
<feature type="compositionally biased region" description="Low complexity" evidence="1">
    <location>
        <begin position="729"/>
        <end position="758"/>
    </location>
</feature>
<dbReference type="OrthoDB" id="5563539at2759"/>
<feature type="compositionally biased region" description="Low complexity" evidence="1">
    <location>
        <begin position="768"/>
        <end position="805"/>
    </location>
</feature>
<evidence type="ECO:0000256" key="1">
    <source>
        <dbReference type="SAM" id="MobiDB-lite"/>
    </source>
</evidence>
<feature type="region of interest" description="Disordered" evidence="1">
    <location>
        <begin position="108"/>
        <end position="172"/>
    </location>
</feature>
<feature type="compositionally biased region" description="Low complexity" evidence="1">
    <location>
        <begin position="679"/>
        <end position="691"/>
    </location>
</feature>
<feature type="region of interest" description="Disordered" evidence="1">
    <location>
        <begin position="910"/>
        <end position="929"/>
    </location>
</feature>
<feature type="compositionally biased region" description="Pro residues" evidence="1">
    <location>
        <begin position="962"/>
        <end position="971"/>
    </location>
</feature>
<dbReference type="PANTHER" id="PTHR28051:SF1">
    <property type="entry name" value="PROTEIN MTL1-RELATED"/>
    <property type="match status" value="1"/>
</dbReference>
<feature type="compositionally biased region" description="Low complexity" evidence="1">
    <location>
        <begin position="879"/>
        <end position="892"/>
    </location>
</feature>
<organism evidence="3 4">
    <name type="scientific">Coprinopsis marcescibilis</name>
    <name type="common">Agaric fungus</name>
    <name type="synonym">Psathyrella marcescibilis</name>
    <dbReference type="NCBI Taxonomy" id="230819"/>
    <lineage>
        <taxon>Eukaryota</taxon>
        <taxon>Fungi</taxon>
        <taxon>Dikarya</taxon>
        <taxon>Basidiomycota</taxon>
        <taxon>Agaricomycotina</taxon>
        <taxon>Agaricomycetes</taxon>
        <taxon>Agaricomycetidae</taxon>
        <taxon>Agaricales</taxon>
        <taxon>Agaricineae</taxon>
        <taxon>Psathyrellaceae</taxon>
        <taxon>Coprinopsis</taxon>
    </lineage>
</organism>
<feature type="compositionally biased region" description="Pro residues" evidence="1">
    <location>
        <begin position="979"/>
        <end position="988"/>
    </location>
</feature>
<dbReference type="GO" id="GO:0042149">
    <property type="term" value="P:cellular response to glucose starvation"/>
    <property type="evidence" value="ECO:0007669"/>
    <property type="project" value="TreeGrafter"/>
</dbReference>
<feature type="region of interest" description="Disordered" evidence="1">
    <location>
        <begin position="186"/>
        <end position="268"/>
    </location>
</feature>
<feature type="compositionally biased region" description="Polar residues" evidence="1">
    <location>
        <begin position="245"/>
        <end position="261"/>
    </location>
</feature>
<evidence type="ECO:0000259" key="2">
    <source>
        <dbReference type="Pfam" id="PF08550"/>
    </source>
</evidence>
<proteinExistence type="predicted"/>
<gene>
    <name evidence="3" type="ORF">FA15DRAFT_699884</name>
</gene>
<feature type="region of interest" description="Disordered" evidence="1">
    <location>
        <begin position="952"/>
        <end position="1040"/>
    </location>
</feature>
<dbReference type="Pfam" id="PF08550">
    <property type="entry name" value="GATA_AreA"/>
    <property type="match status" value="1"/>
</dbReference>
<dbReference type="InterPro" id="IPR052292">
    <property type="entry name" value="Glucose_repression_reg"/>
</dbReference>
<accession>A0A5C3L9V2</accession>
<name>A0A5C3L9V2_COPMA</name>
<dbReference type="InterPro" id="IPR013860">
    <property type="entry name" value="AreA_GATA"/>
</dbReference>
<feature type="compositionally biased region" description="Polar residues" evidence="1">
    <location>
        <begin position="715"/>
        <end position="728"/>
    </location>
</feature>
<evidence type="ECO:0000313" key="3">
    <source>
        <dbReference type="EMBL" id="TFK29617.1"/>
    </source>
</evidence>
<feature type="region of interest" description="Disordered" evidence="1">
    <location>
        <begin position="631"/>
        <end position="897"/>
    </location>
</feature>
<feature type="compositionally biased region" description="Acidic residues" evidence="1">
    <location>
        <begin position="302"/>
        <end position="321"/>
    </location>
</feature>
<feature type="compositionally biased region" description="Polar residues" evidence="1">
    <location>
        <begin position="144"/>
        <end position="155"/>
    </location>
</feature>
<protein>
    <recommendedName>
        <fullName evidence="2">Nitrogen regulatory protein areA GATA-like domain-containing protein</fullName>
    </recommendedName>
</protein>
<dbReference type="STRING" id="230819.A0A5C3L9V2"/>
<dbReference type="GO" id="GO:0007039">
    <property type="term" value="P:protein catabolic process in the vacuole"/>
    <property type="evidence" value="ECO:0007669"/>
    <property type="project" value="TreeGrafter"/>
</dbReference>
<feature type="compositionally biased region" description="Low complexity" evidence="1">
    <location>
        <begin position="989"/>
        <end position="1006"/>
    </location>
</feature>
<sequence>MANSNYLPVLIVSVTNAVPDDTFVKTQAHGQVDYLSHEWQEEDVWKSWRNMTKQKNEIANGVRLENASWRTWWKQRNKLKTVTPETLNWLKDSDVTWLYGPLHTANDYKPSQNAGAVSESSSQSSNRDQKPSHKPILKHRSISELLTSDLPNSPIFSPPESEDEDDGSPSIYDSLDLVTREQFISSQKVIPKRPSLQHTKSDTHITRWGPSRAFRKDSPPRIEPPGQHNADNYFPQVTAGGPVRSSLSQDSNSSTANSQNGERTKKKHISFNTFVEQCIAIDKPKRSNSFCGNIWGTGRNCDDDDGYEEDQEDFLDEDAELDAPWGRQRISNDRGSDSDSQDEEEDGIIEMRTSYRDTPKKQGPRSHSKVSNASSSSSVSTGSSATNSTNNSSSPSRSSVSTAKRGPPTRRHSGSTYRPRSSFIRTLPSDHVHVTIAPIAPTVLKTTRGWEEGFGDDCGSDDALDWRDRIWKYNNSKRNQSDDEGQASDGTPVELVYVPPFNSRYAFGYEDDLDEAEELGFIEEDGFEEDEEDDEYSTGIIHTRRFRDDSTTTSVFRHRDTVVGSVGFDGFGDERPIFGSPDGDERDDVAGIPIPIPATDPDDLGFAYPSQSNSEATTIPRVVLKQDIHSSEFNEEQELYGPDLGLGDEYMSSRPSRGREAYSTRSRNKIRADDDRPSRSASRTASSVSSRSRSKSHSRTPSPNLDSVSAGYPSLASSAASLQTPSAQSLRPPLRRASSSLSAPDTTSGSPSLLSPPRGRSHSYQDLQGARAQSQSSSRGRSSTRTPSSSALDSSSSPLGSLSPDVVAAYIGGGRPDRGDKDSRRGRDTGRERGRGRSQTTDKKLSVSLSNSPEPPRSVEESKEVPFIPPPPSIRNEASFSSTCSSSSSTKTVVPEVDEALVREAEFMSRAEEELRRRTTPTPSNSPVIEMRAPIVDHVEHVAKPVYHLPASSAAATSTRAPPTPTSPTPTPTKSRPPLLAPSPPHTAPPSSSSYTAISSPSPTSPRESMSPQRLASPSAADGVFPTPEPRSPLRSPDLEGSIIGKAAEIVSTAGAYLGFWQH</sequence>
<feature type="region of interest" description="Disordered" evidence="1">
    <location>
        <begin position="289"/>
        <end position="422"/>
    </location>
</feature>
<feature type="compositionally biased region" description="Acidic residues" evidence="1">
    <location>
        <begin position="339"/>
        <end position="348"/>
    </location>
</feature>
<dbReference type="PANTHER" id="PTHR28051">
    <property type="entry name" value="PROTEIN MTL1-RELATED"/>
    <property type="match status" value="1"/>
</dbReference>
<feature type="compositionally biased region" description="Low complexity" evidence="1">
    <location>
        <begin position="369"/>
        <end position="403"/>
    </location>
</feature>